<gene>
    <name evidence="2" type="ORF">CSC78_04155</name>
</gene>
<name>A0ABQ6ZKM2_9GAMM</name>
<sequence length="132" mass="14254">MALLPVALLFAALATTGEPAAPLPTLTGWLEAHERGGCGGGDVDETLRTRFEGSQAIFEQDVWLSSRESLEPMNAVDVVRDGDLLSAEVDVQVQPIEEDRPVPACIRAVHIVLRVDGLPAGDYRLQLRKAQP</sequence>
<reference evidence="2 3" key="1">
    <citation type="submission" date="2017-10" db="EMBL/GenBank/DDBJ databases">
        <title>Whole genome sequencing of members of genus Pseudoxanthomonas.</title>
        <authorList>
            <person name="Kumar S."/>
            <person name="Bansal K."/>
            <person name="Kaur A."/>
            <person name="Patil P."/>
            <person name="Sharma S."/>
            <person name="Patil P.B."/>
        </authorList>
    </citation>
    <scope>NUCLEOTIDE SEQUENCE [LARGE SCALE GENOMIC DNA]</scope>
    <source>
        <strain evidence="2 3">DSM 17109</strain>
    </source>
</reference>
<protein>
    <recommendedName>
        <fullName evidence="4">Secreted protein</fullName>
    </recommendedName>
</protein>
<feature type="signal peptide" evidence="1">
    <location>
        <begin position="1"/>
        <end position="20"/>
    </location>
</feature>
<feature type="chain" id="PRO_5045984973" description="Secreted protein" evidence="1">
    <location>
        <begin position="21"/>
        <end position="132"/>
    </location>
</feature>
<accession>A0ABQ6ZKM2</accession>
<keyword evidence="1" id="KW-0732">Signal</keyword>
<evidence type="ECO:0000256" key="1">
    <source>
        <dbReference type="SAM" id="SignalP"/>
    </source>
</evidence>
<comment type="caution">
    <text evidence="2">The sequence shown here is derived from an EMBL/GenBank/DDBJ whole genome shotgun (WGS) entry which is preliminary data.</text>
</comment>
<proteinExistence type="predicted"/>
<evidence type="ECO:0000313" key="3">
    <source>
        <dbReference type="Proteomes" id="UP000781710"/>
    </source>
</evidence>
<evidence type="ECO:0000313" key="2">
    <source>
        <dbReference type="EMBL" id="KAF1726751.1"/>
    </source>
</evidence>
<dbReference type="RefSeq" id="WP_162336644.1">
    <property type="nucleotide sequence ID" value="NZ_JBHSRQ010000016.1"/>
</dbReference>
<dbReference type="EMBL" id="PDWW01000003">
    <property type="protein sequence ID" value="KAF1726751.1"/>
    <property type="molecule type" value="Genomic_DNA"/>
</dbReference>
<organism evidence="2 3">
    <name type="scientific">Pseudoxanthomonas japonensis</name>
    <dbReference type="NCBI Taxonomy" id="69284"/>
    <lineage>
        <taxon>Bacteria</taxon>
        <taxon>Pseudomonadati</taxon>
        <taxon>Pseudomonadota</taxon>
        <taxon>Gammaproteobacteria</taxon>
        <taxon>Lysobacterales</taxon>
        <taxon>Lysobacteraceae</taxon>
        <taxon>Pseudoxanthomonas</taxon>
    </lineage>
</organism>
<dbReference type="Proteomes" id="UP000781710">
    <property type="component" value="Unassembled WGS sequence"/>
</dbReference>
<evidence type="ECO:0008006" key="4">
    <source>
        <dbReference type="Google" id="ProtNLM"/>
    </source>
</evidence>
<keyword evidence="3" id="KW-1185">Reference proteome</keyword>